<evidence type="ECO:0000313" key="2">
    <source>
        <dbReference type="EMBL" id="TPX67454.1"/>
    </source>
</evidence>
<evidence type="ECO:0000256" key="1">
    <source>
        <dbReference type="SAM" id="SignalP"/>
    </source>
</evidence>
<keyword evidence="3" id="KW-1185">Reference proteome</keyword>
<accession>A0A507EUB3</accession>
<protein>
    <recommendedName>
        <fullName evidence="4">Apple domain-containing protein</fullName>
    </recommendedName>
</protein>
<dbReference type="AlphaFoldDB" id="A0A507EUB3"/>
<dbReference type="Gene3D" id="3.50.4.10">
    <property type="entry name" value="Hepatocyte Growth Factor"/>
    <property type="match status" value="1"/>
</dbReference>
<evidence type="ECO:0000313" key="3">
    <source>
        <dbReference type="Proteomes" id="UP000320333"/>
    </source>
</evidence>
<dbReference type="EMBL" id="QEAP01000397">
    <property type="protein sequence ID" value="TPX67454.1"/>
    <property type="molecule type" value="Genomic_DNA"/>
</dbReference>
<feature type="chain" id="PRO_5021294183" description="Apple domain-containing protein" evidence="1">
    <location>
        <begin position="19"/>
        <end position="198"/>
    </location>
</feature>
<comment type="caution">
    <text evidence="2">The sequence shown here is derived from an EMBL/GenBank/DDBJ whole genome shotgun (WGS) entry which is preliminary data.</text>
</comment>
<sequence length="198" mass="21994">MLQLVLISIALLASSINAATLHNTPFQAISGVDGPTIKPNTRYRAYQNRDWPSFDYTTSFTPTLQTCAETATASQRSFFTYNTITKACTLKNPTSLPGAGMTVPFRNSVIWGTFDLDFNDAYDFYDADDVFMAPRVVGSISACQDWCIANSATCAMATFHQGKCYLKQPVYTSDNNIYAGFVWNFFDPNPNFASADRR</sequence>
<keyword evidence="1" id="KW-0732">Signal</keyword>
<name>A0A507EUB3_9FUNG</name>
<feature type="signal peptide" evidence="1">
    <location>
        <begin position="1"/>
        <end position="18"/>
    </location>
</feature>
<gene>
    <name evidence="2" type="ORF">CcCBS67573_g07497</name>
</gene>
<dbReference type="OrthoDB" id="2108339at2759"/>
<proteinExistence type="predicted"/>
<organism evidence="2 3">
    <name type="scientific">Chytriomyces confervae</name>
    <dbReference type="NCBI Taxonomy" id="246404"/>
    <lineage>
        <taxon>Eukaryota</taxon>
        <taxon>Fungi</taxon>
        <taxon>Fungi incertae sedis</taxon>
        <taxon>Chytridiomycota</taxon>
        <taxon>Chytridiomycota incertae sedis</taxon>
        <taxon>Chytridiomycetes</taxon>
        <taxon>Chytridiales</taxon>
        <taxon>Chytriomycetaceae</taxon>
        <taxon>Chytriomyces</taxon>
    </lineage>
</organism>
<reference evidence="2 3" key="1">
    <citation type="journal article" date="2019" name="Sci. Rep.">
        <title>Comparative genomics of chytrid fungi reveal insights into the obligate biotrophic and pathogenic lifestyle of Synchytrium endobioticum.</title>
        <authorList>
            <person name="van de Vossenberg B.T.L.H."/>
            <person name="Warris S."/>
            <person name="Nguyen H.D.T."/>
            <person name="van Gent-Pelzer M.P.E."/>
            <person name="Joly D.L."/>
            <person name="van de Geest H.C."/>
            <person name="Bonants P.J.M."/>
            <person name="Smith D.S."/>
            <person name="Levesque C.A."/>
            <person name="van der Lee T.A.J."/>
        </authorList>
    </citation>
    <scope>NUCLEOTIDE SEQUENCE [LARGE SCALE GENOMIC DNA]</scope>
    <source>
        <strain evidence="2 3">CBS 675.73</strain>
    </source>
</reference>
<evidence type="ECO:0008006" key="4">
    <source>
        <dbReference type="Google" id="ProtNLM"/>
    </source>
</evidence>
<dbReference type="Proteomes" id="UP000320333">
    <property type="component" value="Unassembled WGS sequence"/>
</dbReference>